<feature type="compositionally biased region" description="Pro residues" evidence="1">
    <location>
        <begin position="47"/>
        <end position="80"/>
    </location>
</feature>
<reference evidence="2 3" key="1">
    <citation type="submission" date="2023-05" db="EMBL/GenBank/DDBJ databases">
        <title>B98-5 Cell Line De Novo Hybrid Assembly: An Optical Mapping Approach.</title>
        <authorList>
            <person name="Kananen K."/>
            <person name="Auerbach J.A."/>
            <person name="Kautto E."/>
            <person name="Blachly J.S."/>
        </authorList>
    </citation>
    <scope>NUCLEOTIDE SEQUENCE [LARGE SCALE GENOMIC DNA]</scope>
    <source>
        <strain evidence="2">B95-8</strain>
        <tissue evidence="2">Cell line</tissue>
    </source>
</reference>
<feature type="compositionally biased region" description="Gly residues" evidence="1">
    <location>
        <begin position="195"/>
        <end position="204"/>
    </location>
</feature>
<feature type="region of interest" description="Disordered" evidence="1">
    <location>
        <begin position="188"/>
        <end position="213"/>
    </location>
</feature>
<dbReference type="EMBL" id="JASSZA010000001">
    <property type="protein sequence ID" value="KAK2120653.1"/>
    <property type="molecule type" value="Genomic_DNA"/>
</dbReference>
<proteinExistence type="predicted"/>
<protein>
    <submittedName>
        <fullName evidence="2">Uncharacterized protein</fullName>
    </submittedName>
</protein>
<evidence type="ECO:0000313" key="3">
    <source>
        <dbReference type="Proteomes" id="UP001266305"/>
    </source>
</evidence>
<gene>
    <name evidence="2" type="ORF">P7K49_002039</name>
</gene>
<keyword evidence="3" id="KW-1185">Reference proteome</keyword>
<feature type="compositionally biased region" description="Polar residues" evidence="1">
    <location>
        <begin position="20"/>
        <end position="30"/>
    </location>
</feature>
<feature type="region of interest" description="Disordered" evidence="1">
    <location>
        <begin position="20"/>
        <end position="99"/>
    </location>
</feature>
<accession>A0ABQ9WIT9</accession>
<dbReference type="Proteomes" id="UP001266305">
    <property type="component" value="Unassembled WGS sequence"/>
</dbReference>
<evidence type="ECO:0000313" key="2">
    <source>
        <dbReference type="EMBL" id="KAK2120653.1"/>
    </source>
</evidence>
<organism evidence="2 3">
    <name type="scientific">Saguinus oedipus</name>
    <name type="common">Cotton-top tamarin</name>
    <name type="synonym">Oedipomidas oedipus</name>
    <dbReference type="NCBI Taxonomy" id="9490"/>
    <lineage>
        <taxon>Eukaryota</taxon>
        <taxon>Metazoa</taxon>
        <taxon>Chordata</taxon>
        <taxon>Craniata</taxon>
        <taxon>Vertebrata</taxon>
        <taxon>Euteleostomi</taxon>
        <taxon>Mammalia</taxon>
        <taxon>Eutheria</taxon>
        <taxon>Euarchontoglires</taxon>
        <taxon>Primates</taxon>
        <taxon>Haplorrhini</taxon>
        <taxon>Platyrrhini</taxon>
        <taxon>Cebidae</taxon>
        <taxon>Callitrichinae</taxon>
        <taxon>Saguinus</taxon>
    </lineage>
</organism>
<evidence type="ECO:0000256" key="1">
    <source>
        <dbReference type="SAM" id="MobiDB-lite"/>
    </source>
</evidence>
<sequence length="255" mass="27051">MEIQYLWHMQLLRHQDRTRLLQQQRGVSTQRPEDDLPTPRPSDTLPTPRPTDVPPMLSPMDVPPTRSPSDIPPTPRPTDIPPTSRLDVPLTPKPADVPPTPRPVDALLLLELQAQAKLPQVGALTCAGAQPRKCCLPWPLLGILQVPCKNACGPRLTCWGGGVGQWRGGGAAAGGLRRLPGWGGLGQALEQSQSSGGGSSGWGGRMSRTGDLVGPRQEGECGWELLREANPLGTPSSSCVLGGRLLLPCPPADGG</sequence>
<name>A0ABQ9WIT9_SAGOE</name>
<comment type="caution">
    <text evidence="2">The sequence shown here is derived from an EMBL/GenBank/DDBJ whole genome shotgun (WGS) entry which is preliminary data.</text>
</comment>